<keyword evidence="1" id="KW-1133">Transmembrane helix</keyword>
<keyword evidence="1" id="KW-0812">Transmembrane</keyword>
<feature type="transmembrane region" description="Helical" evidence="1">
    <location>
        <begin position="6"/>
        <end position="29"/>
    </location>
</feature>
<dbReference type="AlphaFoldDB" id="A0A4Q7ARM2"/>
<evidence type="ECO:0000313" key="3">
    <source>
        <dbReference type="Proteomes" id="UP000293863"/>
    </source>
</evidence>
<gene>
    <name evidence="2" type="ORF">EXU28_03960</name>
</gene>
<dbReference type="Proteomes" id="UP000293863">
    <property type="component" value="Unassembled WGS sequence"/>
</dbReference>
<accession>A0A4Q7ARM2</accession>
<sequence length="158" mass="18166">MNINWELTIAGISSIFAGFSVAFSLYSFFSFKKLNKKILEQQIEINNLLIIKENEIYSEQNKAELRAYKTGSKSNYQLVVTNSGKATAENVTLEILIDRQYLGSFWNIHEIFPMDILSGHSGKISYSRGMDFPSKFKIRLTWDDQFKVGNFKDIEIVS</sequence>
<comment type="caution">
    <text evidence="2">The sequence shown here is derived from an EMBL/GenBank/DDBJ whole genome shotgun (WGS) entry which is preliminary data.</text>
</comment>
<evidence type="ECO:0000313" key="2">
    <source>
        <dbReference type="EMBL" id="RZG48484.1"/>
    </source>
</evidence>
<dbReference type="RefSeq" id="WP_130168126.1">
    <property type="nucleotide sequence ID" value="NZ_SGSQ01000004.1"/>
</dbReference>
<organism evidence="2 3">
    <name type="scientific">Acinetobacter wuhouensis</name>
    <dbReference type="NCBI Taxonomy" id="1879050"/>
    <lineage>
        <taxon>Bacteria</taxon>
        <taxon>Pseudomonadati</taxon>
        <taxon>Pseudomonadota</taxon>
        <taxon>Gammaproteobacteria</taxon>
        <taxon>Moraxellales</taxon>
        <taxon>Moraxellaceae</taxon>
        <taxon>Acinetobacter</taxon>
    </lineage>
</organism>
<keyword evidence="3" id="KW-1185">Reference proteome</keyword>
<dbReference type="EMBL" id="SGSQ01000004">
    <property type="protein sequence ID" value="RZG48484.1"/>
    <property type="molecule type" value="Genomic_DNA"/>
</dbReference>
<evidence type="ECO:0000256" key="1">
    <source>
        <dbReference type="SAM" id="Phobius"/>
    </source>
</evidence>
<proteinExistence type="predicted"/>
<keyword evidence="1" id="KW-0472">Membrane</keyword>
<reference evidence="2 3" key="1">
    <citation type="submission" date="2019-02" db="EMBL/GenBank/DDBJ databases">
        <title>The Batch Genome Submission of Acinetobacter spp. strains.</title>
        <authorList>
            <person name="Qin J."/>
            <person name="Hu Y."/>
            <person name="Ye H."/>
            <person name="Wei L."/>
            <person name="Feng Y."/>
            <person name="Zong Z."/>
        </authorList>
    </citation>
    <scope>NUCLEOTIDE SEQUENCE [LARGE SCALE GENOMIC DNA]</scope>
    <source>
        <strain evidence="2 3">WCHAW060049</strain>
    </source>
</reference>
<protein>
    <submittedName>
        <fullName evidence="2">Uncharacterized protein</fullName>
    </submittedName>
</protein>
<name>A0A4Q7ARM2_9GAMM</name>